<proteinExistence type="predicted"/>
<protein>
    <submittedName>
        <fullName evidence="1">Uncharacterized protein</fullName>
    </submittedName>
</protein>
<dbReference type="Proteomes" id="UP000184263">
    <property type="component" value="Unassembled WGS sequence"/>
</dbReference>
<sequence>MESERHILPYHVWMKRNLIVMMLLAAFVWAPLADSCRQVSVLPARMLAVELANASIFTVSQDFPAPPRRVAILRRLQRERRNMPERTWTDNRVAEYAVRREIRI</sequence>
<name>A0A1M6WLX2_SELRU</name>
<dbReference type="EMBL" id="FRBC01000026">
    <property type="protein sequence ID" value="SHK94772.1"/>
    <property type="molecule type" value="Genomic_DNA"/>
</dbReference>
<evidence type="ECO:0000313" key="1">
    <source>
        <dbReference type="EMBL" id="SHK94772.1"/>
    </source>
</evidence>
<dbReference type="AlphaFoldDB" id="A0A1M6WLX2"/>
<gene>
    <name evidence="1" type="ORF">SAMN05216582_12634</name>
</gene>
<accession>A0A1M6WLX2</accession>
<evidence type="ECO:0000313" key="2">
    <source>
        <dbReference type="Proteomes" id="UP000184263"/>
    </source>
</evidence>
<reference evidence="1 2" key="1">
    <citation type="submission" date="2016-11" db="EMBL/GenBank/DDBJ databases">
        <authorList>
            <person name="Jaros S."/>
            <person name="Januszkiewicz K."/>
            <person name="Wedrychowicz H."/>
        </authorList>
    </citation>
    <scope>NUCLEOTIDE SEQUENCE [LARGE SCALE GENOMIC DNA]</scope>
    <source>
        <strain evidence="1 2">HD4</strain>
    </source>
</reference>
<organism evidence="1 2">
    <name type="scientific">Selenomonas ruminantium</name>
    <dbReference type="NCBI Taxonomy" id="971"/>
    <lineage>
        <taxon>Bacteria</taxon>
        <taxon>Bacillati</taxon>
        <taxon>Bacillota</taxon>
        <taxon>Negativicutes</taxon>
        <taxon>Selenomonadales</taxon>
        <taxon>Selenomonadaceae</taxon>
        <taxon>Selenomonas</taxon>
    </lineage>
</organism>